<gene>
    <name evidence="1" type="ORF">RhiirA5_411645</name>
</gene>
<dbReference type="InterPro" id="IPR011990">
    <property type="entry name" value="TPR-like_helical_dom_sf"/>
</dbReference>
<evidence type="ECO:0008006" key="3">
    <source>
        <dbReference type="Google" id="ProtNLM"/>
    </source>
</evidence>
<comment type="caution">
    <text evidence="1">The sequence shown here is derived from an EMBL/GenBank/DDBJ whole genome shotgun (WGS) entry which is preliminary data.</text>
</comment>
<dbReference type="InterPro" id="IPR011009">
    <property type="entry name" value="Kinase-like_dom_sf"/>
</dbReference>
<dbReference type="PANTHER" id="PTHR43628">
    <property type="entry name" value="ACTIVATOR OF C KINASE PROTEIN 1-RELATED"/>
    <property type="match status" value="1"/>
</dbReference>
<sequence length="262" mass="30109">ADFGLAKKASEASNYSTEVYGLLPYIDPRSLSDIKHRVVESLFVMKVSIQYDARLAMNIVGGKREEIIKGTPIGYSNIYKACWEDDPDERPSIKQVVSYLKSINQDINEETNSNKFPDSDDVEKIIDKLIVHLIKMHDEFGYGKGIDQDLNKAVYWYKKAAENGYEAAYYCLGKCHQDGIDIEKDEVKAFEYYKKPAEKEYLNEIYIIGCCYENEIGTEIDKEKVVELYKDSANRGNKDVAKKTRNDEFIFLHSLISLIIFL</sequence>
<evidence type="ECO:0000313" key="1">
    <source>
        <dbReference type="EMBL" id="PKC12589.1"/>
    </source>
</evidence>
<feature type="non-terminal residue" evidence="1">
    <location>
        <position position="1"/>
    </location>
</feature>
<dbReference type="Gene3D" id="1.25.40.10">
    <property type="entry name" value="Tetratricopeptide repeat domain"/>
    <property type="match status" value="1"/>
</dbReference>
<dbReference type="SMART" id="SM00671">
    <property type="entry name" value="SEL1"/>
    <property type="match status" value="3"/>
</dbReference>
<dbReference type="Pfam" id="PF08238">
    <property type="entry name" value="Sel1"/>
    <property type="match status" value="3"/>
</dbReference>
<dbReference type="Proteomes" id="UP000232722">
    <property type="component" value="Unassembled WGS sequence"/>
</dbReference>
<dbReference type="Gene3D" id="1.10.510.10">
    <property type="entry name" value="Transferase(Phosphotransferase) domain 1"/>
    <property type="match status" value="1"/>
</dbReference>
<dbReference type="VEuPathDB" id="FungiDB:FUN_000201"/>
<dbReference type="InterPro" id="IPR006597">
    <property type="entry name" value="Sel1-like"/>
</dbReference>
<name>A0A2N0Q0H7_9GLOM</name>
<dbReference type="SUPFAM" id="SSF56112">
    <property type="entry name" value="Protein kinase-like (PK-like)"/>
    <property type="match status" value="1"/>
</dbReference>
<dbReference type="InterPro" id="IPR052945">
    <property type="entry name" value="Mitotic_Regulator"/>
</dbReference>
<dbReference type="PANTHER" id="PTHR43628:SF1">
    <property type="entry name" value="CHITIN SYNTHASE REGULATORY FACTOR 2-RELATED"/>
    <property type="match status" value="1"/>
</dbReference>
<reference evidence="1 2" key="1">
    <citation type="submission" date="2016-04" db="EMBL/GenBank/DDBJ databases">
        <title>Genome analyses suggest a sexual origin of heterokaryosis in a supposedly ancient asexual fungus.</title>
        <authorList>
            <person name="Ropars J."/>
            <person name="Sedzielewska K."/>
            <person name="Noel J."/>
            <person name="Charron P."/>
            <person name="Farinelli L."/>
            <person name="Marton T."/>
            <person name="Kruger M."/>
            <person name="Pelin A."/>
            <person name="Brachmann A."/>
            <person name="Corradi N."/>
        </authorList>
    </citation>
    <scope>NUCLEOTIDE SEQUENCE [LARGE SCALE GENOMIC DNA]</scope>
    <source>
        <strain evidence="1 2">A5</strain>
    </source>
</reference>
<organism evidence="1 2">
    <name type="scientific">Rhizophagus irregularis</name>
    <dbReference type="NCBI Taxonomy" id="588596"/>
    <lineage>
        <taxon>Eukaryota</taxon>
        <taxon>Fungi</taxon>
        <taxon>Fungi incertae sedis</taxon>
        <taxon>Mucoromycota</taxon>
        <taxon>Glomeromycotina</taxon>
        <taxon>Glomeromycetes</taxon>
        <taxon>Glomerales</taxon>
        <taxon>Glomeraceae</taxon>
        <taxon>Rhizophagus</taxon>
    </lineage>
</organism>
<evidence type="ECO:0000313" key="2">
    <source>
        <dbReference type="Proteomes" id="UP000232722"/>
    </source>
</evidence>
<proteinExistence type="predicted"/>
<dbReference type="AlphaFoldDB" id="A0A2N0Q0H7"/>
<accession>A0A2N0Q0H7</accession>
<dbReference type="SUPFAM" id="SSF81901">
    <property type="entry name" value="HCP-like"/>
    <property type="match status" value="1"/>
</dbReference>
<protein>
    <recommendedName>
        <fullName evidence="3">HCP-like protein</fullName>
    </recommendedName>
</protein>
<dbReference type="EMBL" id="LLXJ01000240">
    <property type="protein sequence ID" value="PKC12589.1"/>
    <property type="molecule type" value="Genomic_DNA"/>
</dbReference>
<reference evidence="1 2" key="2">
    <citation type="submission" date="2017-09" db="EMBL/GenBank/DDBJ databases">
        <title>Extensive intraspecific genome diversity in a model arbuscular mycorrhizal fungus.</title>
        <authorList>
            <person name="Chen E.C."/>
            <person name="Morin E."/>
            <person name="Beaudet D."/>
            <person name="Noel J."/>
            <person name="Ndikumana S."/>
            <person name="Charron P."/>
            <person name="St-Onge C."/>
            <person name="Giorgi J."/>
            <person name="Grigoriev I.V."/>
            <person name="Roux C."/>
            <person name="Martin F.M."/>
            <person name="Corradi N."/>
        </authorList>
    </citation>
    <scope>NUCLEOTIDE SEQUENCE [LARGE SCALE GENOMIC DNA]</scope>
    <source>
        <strain evidence="1 2">A5</strain>
    </source>
</reference>